<dbReference type="InterPro" id="IPR015019">
    <property type="entry name" value="LAMTOR3"/>
</dbReference>
<comment type="subcellular location">
    <subcellularLocation>
        <location evidence="1">Late endosome membrane</location>
        <topology evidence="1">Peripheral membrane protein</topology>
        <orientation evidence="1">Cytoplasmic side</orientation>
    </subcellularLocation>
</comment>
<keyword evidence="6" id="KW-1185">Reference proteome</keyword>
<evidence type="ECO:0000313" key="5">
    <source>
        <dbReference type="Ensembl" id="ENSJHYP00000003741.1"/>
    </source>
</evidence>
<dbReference type="PANTHER" id="PTHR13378">
    <property type="entry name" value="REGULATOR COMPLEX PROTEIN LAMTOR3"/>
    <property type="match status" value="1"/>
</dbReference>
<feature type="signal peptide" evidence="4">
    <location>
        <begin position="1"/>
        <end position="19"/>
    </location>
</feature>
<evidence type="ECO:0000313" key="6">
    <source>
        <dbReference type="Proteomes" id="UP000694408"/>
    </source>
</evidence>
<dbReference type="Gene3D" id="3.30.450.30">
    <property type="entry name" value="Dynein light chain 2a, cytoplasmic"/>
    <property type="match status" value="1"/>
</dbReference>
<evidence type="ECO:0000256" key="3">
    <source>
        <dbReference type="SAM" id="MobiDB-lite"/>
    </source>
</evidence>
<feature type="compositionally biased region" description="Gly residues" evidence="3">
    <location>
        <begin position="95"/>
        <end position="109"/>
    </location>
</feature>
<dbReference type="PANTHER" id="PTHR13378:SF1">
    <property type="entry name" value="RAGULATOR COMPLEX PROTEIN LAMTOR3"/>
    <property type="match status" value="1"/>
</dbReference>
<evidence type="ECO:0000256" key="2">
    <source>
        <dbReference type="ARBA" id="ARBA00005356"/>
    </source>
</evidence>
<dbReference type="FunFam" id="3.30.450.30:FF:000003">
    <property type="entry name" value="ragulator complex protein LAMTOR3 homolog"/>
    <property type="match status" value="1"/>
</dbReference>
<dbReference type="AlphaFoldDB" id="A0A8C5IJ31"/>
<dbReference type="Proteomes" id="UP000694408">
    <property type="component" value="Unplaced"/>
</dbReference>
<dbReference type="GO" id="GO:0071986">
    <property type="term" value="C:Ragulator complex"/>
    <property type="evidence" value="ECO:0007669"/>
    <property type="project" value="TreeGrafter"/>
</dbReference>
<reference evidence="5" key="2">
    <citation type="submission" date="2025-09" db="UniProtKB">
        <authorList>
            <consortium name="Ensembl"/>
        </authorList>
    </citation>
    <scope>IDENTIFICATION</scope>
</reference>
<sequence>SPLTETLCFVLVLVCFAAGAQRGGGGGEAVPGPGGRCRGSCDSGSEGKRRRRSRAGRAGGADRYGGASKGRFLRPPPGARWSRPSRAPFPARLYQGGGAGGGGRPGLGDGEPSPPSGRSPPGRWWPRRGDGAASRLVSQARGGGGGGSSGRAQPWPTVEGLHAIVVSDRDGVPVIKVANDNAPEHALRPGFLSTFALATDQGSKLGLSKNKSIICYYNTYQVVQFNRLPLVVSFIASSNANTGLIVSLEKELTPLFEELRQVVEVS</sequence>
<keyword evidence="4" id="KW-0732">Signal</keyword>
<comment type="similarity">
    <text evidence="2">Belongs to the LAMTOR3 family.</text>
</comment>
<dbReference type="SUPFAM" id="SSF103196">
    <property type="entry name" value="Roadblock/LC7 domain"/>
    <property type="match status" value="1"/>
</dbReference>
<dbReference type="GO" id="GO:0031902">
    <property type="term" value="C:late endosome membrane"/>
    <property type="evidence" value="ECO:0007669"/>
    <property type="project" value="UniProtKB-SubCell"/>
</dbReference>
<organism evidence="5 6">
    <name type="scientific">Junco hyemalis</name>
    <name type="common">Dark-eyed junco</name>
    <dbReference type="NCBI Taxonomy" id="40217"/>
    <lineage>
        <taxon>Eukaryota</taxon>
        <taxon>Metazoa</taxon>
        <taxon>Chordata</taxon>
        <taxon>Craniata</taxon>
        <taxon>Vertebrata</taxon>
        <taxon>Euteleostomi</taxon>
        <taxon>Archelosauria</taxon>
        <taxon>Archosauria</taxon>
        <taxon>Dinosauria</taxon>
        <taxon>Saurischia</taxon>
        <taxon>Theropoda</taxon>
        <taxon>Coelurosauria</taxon>
        <taxon>Aves</taxon>
        <taxon>Neognathae</taxon>
        <taxon>Neoaves</taxon>
        <taxon>Telluraves</taxon>
        <taxon>Australaves</taxon>
        <taxon>Passeriformes</taxon>
        <taxon>Passerellidae</taxon>
        <taxon>Junco</taxon>
    </lineage>
</organism>
<dbReference type="GO" id="GO:0032008">
    <property type="term" value="P:positive regulation of TOR signaling"/>
    <property type="evidence" value="ECO:0007669"/>
    <property type="project" value="TreeGrafter"/>
</dbReference>
<dbReference type="Ensembl" id="ENSJHYT00000004593.1">
    <property type="protein sequence ID" value="ENSJHYP00000003741.1"/>
    <property type="gene ID" value="ENSJHYG00000003080.1"/>
</dbReference>
<name>A0A8C5IJ31_JUNHY</name>
<feature type="chain" id="PRO_5034085093" evidence="4">
    <location>
        <begin position="20"/>
        <end position="266"/>
    </location>
</feature>
<dbReference type="Pfam" id="PF08923">
    <property type="entry name" value="MAPKK1_Int"/>
    <property type="match status" value="1"/>
</dbReference>
<evidence type="ECO:0000256" key="1">
    <source>
        <dbReference type="ARBA" id="ARBA00004492"/>
    </source>
</evidence>
<feature type="compositionally biased region" description="Gly residues" evidence="3">
    <location>
        <begin position="22"/>
        <end position="37"/>
    </location>
</feature>
<feature type="region of interest" description="Disordered" evidence="3">
    <location>
        <begin position="22"/>
        <end position="154"/>
    </location>
</feature>
<proteinExistence type="inferred from homology"/>
<evidence type="ECO:0000256" key="4">
    <source>
        <dbReference type="SAM" id="SignalP"/>
    </source>
</evidence>
<dbReference type="GO" id="GO:0071230">
    <property type="term" value="P:cellular response to amino acid stimulus"/>
    <property type="evidence" value="ECO:0007669"/>
    <property type="project" value="TreeGrafter"/>
</dbReference>
<dbReference type="SMART" id="SM01278">
    <property type="entry name" value="MAPKK1_Int"/>
    <property type="match status" value="1"/>
</dbReference>
<protein>
    <submittedName>
        <fullName evidence="5">Late endosomal/lysosomal adaptor, MAPK and MTOR activator 3</fullName>
    </submittedName>
</protein>
<reference evidence="5" key="1">
    <citation type="submission" date="2025-08" db="UniProtKB">
        <authorList>
            <consortium name="Ensembl"/>
        </authorList>
    </citation>
    <scope>IDENTIFICATION</scope>
</reference>
<accession>A0A8C5IJ31</accession>